<evidence type="ECO:0000256" key="3">
    <source>
        <dbReference type="SAM" id="MobiDB-lite"/>
    </source>
</evidence>
<evidence type="ECO:0000259" key="4">
    <source>
        <dbReference type="Pfam" id="PF01494"/>
    </source>
</evidence>
<accession>A0A4D4MXK5</accession>
<dbReference type="Proteomes" id="UP000299211">
    <property type="component" value="Unassembled WGS sequence"/>
</dbReference>
<dbReference type="InterPro" id="IPR036188">
    <property type="entry name" value="FAD/NAD-bd_sf"/>
</dbReference>
<reference evidence="6 7" key="1">
    <citation type="submission" date="2019-04" db="EMBL/GenBank/DDBJ databases">
        <title>Draft genome sequences of Streptomyces avermitilis ATCC 31267.</title>
        <authorList>
            <person name="Komaki H."/>
            <person name="Tamura T."/>
            <person name="Hosoyama A."/>
        </authorList>
    </citation>
    <scope>NUCLEOTIDE SEQUENCE [LARGE SCALE GENOMIC DNA]</scope>
    <source>
        <strain evidence="6 7">ATCC 31267</strain>
    </source>
</reference>
<dbReference type="PANTHER" id="PTHR43004:SF3">
    <property type="entry name" value="P-HYDROXYBENZOATE HYDROXYLASE"/>
    <property type="match status" value="1"/>
</dbReference>
<keyword evidence="6" id="KW-0503">Monooxygenase</keyword>
<organism evidence="6 7">
    <name type="scientific">Streptomyces avermitilis</name>
    <dbReference type="NCBI Taxonomy" id="33903"/>
    <lineage>
        <taxon>Bacteria</taxon>
        <taxon>Bacillati</taxon>
        <taxon>Actinomycetota</taxon>
        <taxon>Actinomycetes</taxon>
        <taxon>Kitasatosporales</taxon>
        <taxon>Streptomycetaceae</taxon>
        <taxon>Streptomyces</taxon>
    </lineage>
</organism>
<protein>
    <submittedName>
        <fullName evidence="6">4-hydroxybenzoate 3-monooxygenase</fullName>
    </submittedName>
</protein>
<evidence type="ECO:0000313" key="6">
    <source>
        <dbReference type="EMBL" id="GDY76406.1"/>
    </source>
</evidence>
<dbReference type="Gene3D" id="3.30.9.10">
    <property type="entry name" value="D-Amino Acid Oxidase, subunit A, domain 2"/>
    <property type="match status" value="1"/>
</dbReference>
<dbReference type="AlphaFoldDB" id="A0A4D4MXK5"/>
<name>A0A4D4MXK5_STRAX</name>
<keyword evidence="2" id="KW-0274">FAD</keyword>
<feature type="domain" description="FAD-binding" evidence="4">
    <location>
        <begin position="2"/>
        <end position="343"/>
    </location>
</feature>
<dbReference type="SUPFAM" id="SSF54373">
    <property type="entry name" value="FAD-linked reductases, C-terminal domain"/>
    <property type="match status" value="1"/>
</dbReference>
<dbReference type="PANTHER" id="PTHR43004">
    <property type="entry name" value="TRK SYSTEM POTASSIUM UPTAKE PROTEIN"/>
    <property type="match status" value="1"/>
</dbReference>
<dbReference type="PRINTS" id="PR00420">
    <property type="entry name" value="RNGMNOXGNASE"/>
</dbReference>
<keyword evidence="6" id="KW-0560">Oxidoreductase</keyword>
<gene>
    <name evidence="5" type="ORF">SAV14893_028470</name>
    <name evidence="6" type="ORF">SAV31267_058910</name>
</gene>
<dbReference type="OMA" id="YPFAWFG"/>
<evidence type="ECO:0000313" key="7">
    <source>
        <dbReference type="Proteomes" id="UP000299211"/>
    </source>
</evidence>
<evidence type="ECO:0000256" key="2">
    <source>
        <dbReference type="ARBA" id="ARBA00022827"/>
    </source>
</evidence>
<dbReference type="SUPFAM" id="SSF51905">
    <property type="entry name" value="FAD/NAD(P)-binding domain"/>
    <property type="match status" value="1"/>
</dbReference>
<dbReference type="NCBIfam" id="NF006091">
    <property type="entry name" value="PRK08243.1"/>
    <property type="match status" value="1"/>
</dbReference>
<dbReference type="Pfam" id="PF01494">
    <property type="entry name" value="FAD_binding_3"/>
    <property type="match status" value="1"/>
</dbReference>
<reference evidence="5 8" key="2">
    <citation type="submission" date="2019-04" db="EMBL/GenBank/DDBJ databases">
        <title>Draft genome sequences of Streptomyces avermitilis NBRC 14893.</title>
        <authorList>
            <person name="Komaki H."/>
            <person name="Tamura T."/>
            <person name="Hosoyama A."/>
        </authorList>
    </citation>
    <scope>NUCLEOTIDE SEQUENCE [LARGE SCALE GENOMIC DNA]</scope>
    <source>
        <strain evidence="5 8">NBRC 14893</strain>
    </source>
</reference>
<proteinExistence type="predicted"/>
<sequence length="463" mass="50969">MRTTVGIIGAGPAGLLLARLLRNAGIDSVVLESRDRAYVERRQRAGILEQGTVDVLRAAGAGERMDREGLRHDGIELRFDRRRHRVDFPALAGGRAVMVYAQTEVCKDLIALQLEEGGPLLFGAEALAVEGAGTERPRVPFTHEGREDVLECDYVVGCDGFRGVARQAVPAEVSRVFERTYPFGWLGVLADVAPSHDELVYARHERGFALLSMRSPAVSRLYLQVPEGTDAEAWADDEIWAELERRFETDDAWRLERGPITQKSVTPMRGYVHEPMRHGRLFLAGDAAHIVPPTGAKGLNLAVGDVVTFARALTHLKETGSGERLDAYSATCLRRVWQAERFSYDMTTLLHRPPAATPFEERVQLARLERITSSRAAEADLAEGYTGSPWSDPNGRSAAGRSPAGRRRMTDRAPNGHRTTTGRAPCYGFVPVLAGHGTHAYRGSTGERSFLSSRVNPLPTYYS</sequence>
<dbReference type="GO" id="GO:0071949">
    <property type="term" value="F:FAD binding"/>
    <property type="evidence" value="ECO:0007669"/>
    <property type="project" value="InterPro"/>
</dbReference>
<keyword evidence="1" id="KW-0285">Flavoprotein</keyword>
<dbReference type="InterPro" id="IPR050641">
    <property type="entry name" value="RIFMO-like"/>
</dbReference>
<evidence type="ECO:0000313" key="5">
    <source>
        <dbReference type="EMBL" id="GDY63454.1"/>
    </source>
</evidence>
<dbReference type="Proteomes" id="UP000302139">
    <property type="component" value="Unassembled WGS sequence"/>
</dbReference>
<feature type="region of interest" description="Disordered" evidence="3">
    <location>
        <begin position="382"/>
        <end position="424"/>
    </location>
</feature>
<evidence type="ECO:0000256" key="1">
    <source>
        <dbReference type="ARBA" id="ARBA00022630"/>
    </source>
</evidence>
<dbReference type="EMBL" id="BJHX01000001">
    <property type="protein sequence ID" value="GDY63454.1"/>
    <property type="molecule type" value="Genomic_DNA"/>
</dbReference>
<dbReference type="Gene3D" id="3.50.50.60">
    <property type="entry name" value="FAD/NAD(P)-binding domain"/>
    <property type="match status" value="1"/>
</dbReference>
<dbReference type="InterPro" id="IPR002938">
    <property type="entry name" value="FAD-bd"/>
</dbReference>
<dbReference type="GO" id="GO:0016709">
    <property type="term" value="F:oxidoreductase activity, acting on paired donors, with incorporation or reduction of molecular oxygen, NAD(P)H as one donor, and incorporation of one atom of oxygen"/>
    <property type="evidence" value="ECO:0007669"/>
    <property type="project" value="UniProtKB-ARBA"/>
</dbReference>
<evidence type="ECO:0000313" key="8">
    <source>
        <dbReference type="Proteomes" id="UP000302139"/>
    </source>
</evidence>
<dbReference type="EMBL" id="BJHY01000001">
    <property type="protein sequence ID" value="GDY76406.1"/>
    <property type="molecule type" value="Genomic_DNA"/>
</dbReference>
<comment type="caution">
    <text evidence="6">The sequence shown here is derived from an EMBL/GenBank/DDBJ whole genome shotgun (WGS) entry which is preliminary data.</text>
</comment>